<dbReference type="Gene3D" id="3.40.50.2000">
    <property type="entry name" value="Glycogen Phosphorylase B"/>
    <property type="match status" value="1"/>
</dbReference>
<reference evidence="6 7" key="1">
    <citation type="submission" date="2018-10" db="EMBL/GenBank/DDBJ databases">
        <title>Dokdonia luteus sp. nov., isolated from sea water.</title>
        <authorList>
            <person name="Zhou L.Y."/>
            <person name="Du Z.J."/>
        </authorList>
    </citation>
    <scope>NUCLEOTIDE SEQUENCE [LARGE SCALE GENOMIC DNA]</scope>
    <source>
        <strain evidence="6 7">SH27</strain>
    </source>
</reference>
<proteinExistence type="predicted"/>
<dbReference type="GO" id="GO:0008417">
    <property type="term" value="F:fucosyltransferase activity"/>
    <property type="evidence" value="ECO:0007669"/>
    <property type="project" value="InterPro"/>
</dbReference>
<evidence type="ECO:0000313" key="6">
    <source>
        <dbReference type="EMBL" id="RMB63836.1"/>
    </source>
</evidence>
<sequence length="375" mass="43316">MSNMNTILFVSSIDKDALLGELISRLSINGGQYYRYYVLSGELKMYENGNCKVVIKGSKSSASRPKAILRARKLIPLLKEVQIVHYHFIDTLVPLIDFFIIRKKPLFKIATVWGSDFYKASGIKARIKSILYRNVQTITFTNDNTRKVFLEHHVNLSVNFRTVRFGLSILSNIDSQLNDYNSSKNRKNWNYREEDVVIAIGTNASPNQNHLKILSALNSLPENAKSNWRFIIPLGYPNVSQTYLNEIKEQIKASHLENCRLDFDYYKGEQLASYRLLPDVLIQLQTTDQFSGAMQETLFAKRQIITGSWLPYNLLVQKGISFSLCNTFSELPEILLNIIQKPISESDRIKNKKIIRELSHWDEVFLSWNKLYTID</sequence>
<keyword evidence="2" id="KW-0997">Cell inner membrane</keyword>
<dbReference type="AlphaFoldDB" id="A0A3M0H2G2"/>
<dbReference type="Pfam" id="PF07429">
    <property type="entry name" value="Glyco_transf_56"/>
    <property type="match status" value="1"/>
</dbReference>
<keyword evidence="1" id="KW-1003">Cell membrane</keyword>
<evidence type="ECO:0008006" key="8">
    <source>
        <dbReference type="Google" id="ProtNLM"/>
    </source>
</evidence>
<dbReference type="Proteomes" id="UP000281985">
    <property type="component" value="Unassembled WGS sequence"/>
</dbReference>
<organism evidence="6 7">
    <name type="scientific">Dokdonia sinensis</name>
    <dbReference type="NCBI Taxonomy" id="2479847"/>
    <lineage>
        <taxon>Bacteria</taxon>
        <taxon>Pseudomonadati</taxon>
        <taxon>Bacteroidota</taxon>
        <taxon>Flavobacteriia</taxon>
        <taxon>Flavobacteriales</taxon>
        <taxon>Flavobacteriaceae</taxon>
        <taxon>Dokdonia</taxon>
    </lineage>
</organism>
<protein>
    <recommendedName>
        <fullName evidence="8">Glycosyltransferase subfamily 4-like N-terminal domain-containing protein</fullName>
    </recommendedName>
</protein>
<evidence type="ECO:0000256" key="4">
    <source>
        <dbReference type="ARBA" id="ARBA00022679"/>
    </source>
</evidence>
<dbReference type="EMBL" id="REFV01000001">
    <property type="protein sequence ID" value="RMB63836.1"/>
    <property type="molecule type" value="Genomic_DNA"/>
</dbReference>
<evidence type="ECO:0000256" key="2">
    <source>
        <dbReference type="ARBA" id="ARBA00022519"/>
    </source>
</evidence>
<keyword evidence="3" id="KW-0328">Glycosyltransferase</keyword>
<evidence type="ECO:0000313" key="7">
    <source>
        <dbReference type="Proteomes" id="UP000281985"/>
    </source>
</evidence>
<evidence type="ECO:0000256" key="5">
    <source>
        <dbReference type="ARBA" id="ARBA00023136"/>
    </source>
</evidence>
<dbReference type="GO" id="GO:0009246">
    <property type="term" value="P:enterobacterial common antigen biosynthetic process"/>
    <property type="evidence" value="ECO:0007669"/>
    <property type="project" value="InterPro"/>
</dbReference>
<accession>A0A3M0H2G2</accession>
<evidence type="ECO:0000256" key="1">
    <source>
        <dbReference type="ARBA" id="ARBA00022475"/>
    </source>
</evidence>
<name>A0A3M0H2G2_9FLAO</name>
<evidence type="ECO:0000256" key="3">
    <source>
        <dbReference type="ARBA" id="ARBA00022676"/>
    </source>
</evidence>
<dbReference type="InterPro" id="IPR009993">
    <property type="entry name" value="WecF"/>
</dbReference>
<keyword evidence="7" id="KW-1185">Reference proteome</keyword>
<keyword evidence="5" id="KW-0472">Membrane</keyword>
<dbReference type="SUPFAM" id="SSF53756">
    <property type="entry name" value="UDP-Glycosyltransferase/glycogen phosphorylase"/>
    <property type="match status" value="1"/>
</dbReference>
<comment type="caution">
    <text evidence="6">The sequence shown here is derived from an EMBL/GenBank/DDBJ whole genome shotgun (WGS) entry which is preliminary data.</text>
</comment>
<keyword evidence="4" id="KW-0808">Transferase</keyword>
<gene>
    <name evidence="6" type="ORF">EAX61_00135</name>
</gene>